<dbReference type="Proteomes" id="UP000095287">
    <property type="component" value="Unplaced"/>
</dbReference>
<feature type="signal peptide" evidence="1">
    <location>
        <begin position="1"/>
        <end position="17"/>
    </location>
</feature>
<organism evidence="2 3">
    <name type="scientific">Steinernema glaseri</name>
    <dbReference type="NCBI Taxonomy" id="37863"/>
    <lineage>
        <taxon>Eukaryota</taxon>
        <taxon>Metazoa</taxon>
        <taxon>Ecdysozoa</taxon>
        <taxon>Nematoda</taxon>
        <taxon>Chromadorea</taxon>
        <taxon>Rhabditida</taxon>
        <taxon>Tylenchina</taxon>
        <taxon>Panagrolaimomorpha</taxon>
        <taxon>Strongyloidoidea</taxon>
        <taxon>Steinernematidae</taxon>
        <taxon>Steinernema</taxon>
    </lineage>
</organism>
<keyword evidence="1" id="KW-0732">Signal</keyword>
<keyword evidence="2" id="KW-1185">Reference proteome</keyword>
<reference evidence="3" key="1">
    <citation type="submission" date="2016-11" db="UniProtKB">
        <authorList>
            <consortium name="WormBaseParasite"/>
        </authorList>
    </citation>
    <scope>IDENTIFICATION</scope>
</reference>
<sequence length="127" mass="14050">MLFSLVIALLFLRLVTSCALHHTRNIAPSERSKTLEFVSTNGRSQFALSEGRRPRNVCIAIAATIDSWVAVLDATFPPFRTVLPVYPADYKPVGGPCCLCFLLHLPVACDFFTFFVGKCSHSPLFDV</sequence>
<name>A0A1I7YBD9_9BILA</name>
<protein>
    <submittedName>
        <fullName evidence="3">Secreted protein</fullName>
    </submittedName>
</protein>
<evidence type="ECO:0000313" key="2">
    <source>
        <dbReference type="Proteomes" id="UP000095287"/>
    </source>
</evidence>
<feature type="chain" id="PRO_5009312045" evidence="1">
    <location>
        <begin position="18"/>
        <end position="127"/>
    </location>
</feature>
<proteinExistence type="predicted"/>
<dbReference type="WBParaSite" id="L893_g14400.t1">
    <property type="protein sequence ID" value="L893_g14400.t1"/>
    <property type="gene ID" value="L893_g14400"/>
</dbReference>
<accession>A0A1I7YBD9</accession>
<evidence type="ECO:0000256" key="1">
    <source>
        <dbReference type="SAM" id="SignalP"/>
    </source>
</evidence>
<dbReference type="AlphaFoldDB" id="A0A1I7YBD9"/>
<evidence type="ECO:0000313" key="3">
    <source>
        <dbReference type="WBParaSite" id="L893_g14400.t1"/>
    </source>
</evidence>